<evidence type="ECO:0000256" key="9">
    <source>
        <dbReference type="ARBA" id="ARBA00023012"/>
    </source>
</evidence>
<evidence type="ECO:0000256" key="5">
    <source>
        <dbReference type="ARBA" id="ARBA00022679"/>
    </source>
</evidence>
<dbReference type="InterPro" id="IPR000014">
    <property type="entry name" value="PAS"/>
</dbReference>
<dbReference type="InterPro" id="IPR036097">
    <property type="entry name" value="HisK_dim/P_sf"/>
</dbReference>
<dbReference type="PRINTS" id="PR00344">
    <property type="entry name" value="BCTRLSENSOR"/>
</dbReference>
<comment type="subcellular location">
    <subcellularLocation>
        <location evidence="2">Cell membrane</location>
        <topology evidence="2">Multi-pass membrane protein</topology>
    </subcellularLocation>
</comment>
<dbReference type="PANTHER" id="PTHR45453">
    <property type="entry name" value="PHOSPHATE REGULON SENSOR PROTEIN PHOR"/>
    <property type="match status" value="1"/>
</dbReference>
<dbReference type="GO" id="GO:0005886">
    <property type="term" value="C:plasma membrane"/>
    <property type="evidence" value="ECO:0007669"/>
    <property type="project" value="UniProtKB-SubCell"/>
</dbReference>
<evidence type="ECO:0000256" key="6">
    <source>
        <dbReference type="ARBA" id="ARBA00022741"/>
    </source>
</evidence>
<dbReference type="PROSITE" id="PS50109">
    <property type="entry name" value="HIS_KIN"/>
    <property type="match status" value="1"/>
</dbReference>
<dbReference type="InterPro" id="IPR005467">
    <property type="entry name" value="His_kinase_dom"/>
</dbReference>
<dbReference type="CDD" id="cd00082">
    <property type="entry name" value="HisKA"/>
    <property type="match status" value="1"/>
</dbReference>
<name>A0A494ZUF7_9BACI</name>
<dbReference type="PANTHER" id="PTHR45453:SF1">
    <property type="entry name" value="PHOSPHATE REGULON SENSOR PROTEIN PHOR"/>
    <property type="match status" value="1"/>
</dbReference>
<dbReference type="Gene3D" id="3.30.450.20">
    <property type="entry name" value="PAS domain"/>
    <property type="match status" value="1"/>
</dbReference>
<dbReference type="FunFam" id="3.30.565.10:FF:000006">
    <property type="entry name" value="Sensor histidine kinase WalK"/>
    <property type="match status" value="1"/>
</dbReference>
<dbReference type="EC" id="2.7.13.3" evidence="3"/>
<evidence type="ECO:0000256" key="7">
    <source>
        <dbReference type="ARBA" id="ARBA00022777"/>
    </source>
</evidence>
<dbReference type="GO" id="GO:0005524">
    <property type="term" value="F:ATP binding"/>
    <property type="evidence" value="ECO:0007669"/>
    <property type="project" value="UniProtKB-KW"/>
</dbReference>
<keyword evidence="9" id="KW-0902">Two-component regulatory system</keyword>
<dbReference type="InterPro" id="IPR036890">
    <property type="entry name" value="HATPase_C_sf"/>
</dbReference>
<evidence type="ECO:0000256" key="8">
    <source>
        <dbReference type="ARBA" id="ARBA00022840"/>
    </source>
</evidence>
<keyword evidence="4" id="KW-0597">Phosphoprotein</keyword>
<keyword evidence="10 11" id="KW-0472">Membrane</keyword>
<feature type="transmembrane region" description="Helical" evidence="11">
    <location>
        <begin position="36"/>
        <end position="56"/>
    </location>
</feature>
<dbReference type="Gene3D" id="1.10.287.130">
    <property type="match status" value="1"/>
</dbReference>
<dbReference type="NCBIfam" id="TIGR00229">
    <property type="entry name" value="sensory_box"/>
    <property type="match status" value="1"/>
</dbReference>
<keyword evidence="8" id="KW-0067">ATP-binding</keyword>
<dbReference type="PROSITE" id="PS50112">
    <property type="entry name" value="PAS"/>
    <property type="match status" value="1"/>
</dbReference>
<dbReference type="Gene3D" id="3.30.565.10">
    <property type="entry name" value="Histidine kinase-like ATPase, C-terminal domain"/>
    <property type="match status" value="1"/>
</dbReference>
<keyword evidence="7" id="KW-0418">Kinase</keyword>
<comment type="caution">
    <text evidence="14">The sequence shown here is derived from an EMBL/GenBank/DDBJ whole genome shotgun (WGS) entry which is preliminary data.</text>
</comment>
<dbReference type="Pfam" id="PF02518">
    <property type="entry name" value="HATPase_c"/>
    <property type="match status" value="1"/>
</dbReference>
<dbReference type="GO" id="GO:0016036">
    <property type="term" value="P:cellular response to phosphate starvation"/>
    <property type="evidence" value="ECO:0007669"/>
    <property type="project" value="TreeGrafter"/>
</dbReference>
<dbReference type="SMART" id="SM00387">
    <property type="entry name" value="HATPase_c"/>
    <property type="match status" value="1"/>
</dbReference>
<evidence type="ECO:0000259" key="12">
    <source>
        <dbReference type="PROSITE" id="PS50109"/>
    </source>
</evidence>
<dbReference type="SUPFAM" id="SSF47384">
    <property type="entry name" value="Homodimeric domain of signal transducing histidine kinase"/>
    <property type="match status" value="1"/>
</dbReference>
<dbReference type="CDD" id="cd00130">
    <property type="entry name" value="PAS"/>
    <property type="match status" value="1"/>
</dbReference>
<feature type="transmembrane region" description="Helical" evidence="11">
    <location>
        <begin position="12"/>
        <end position="30"/>
    </location>
</feature>
<evidence type="ECO:0000256" key="1">
    <source>
        <dbReference type="ARBA" id="ARBA00000085"/>
    </source>
</evidence>
<keyword evidence="5" id="KW-0808">Transferase</keyword>
<dbReference type="InterPro" id="IPR004358">
    <property type="entry name" value="Sig_transdc_His_kin-like_C"/>
</dbReference>
<dbReference type="CDD" id="cd06225">
    <property type="entry name" value="HAMP"/>
    <property type="match status" value="1"/>
</dbReference>
<dbReference type="OrthoDB" id="9813151at2"/>
<dbReference type="SMART" id="SM00091">
    <property type="entry name" value="PAS"/>
    <property type="match status" value="1"/>
</dbReference>
<feature type="domain" description="PAS" evidence="13">
    <location>
        <begin position="114"/>
        <end position="158"/>
    </location>
</feature>
<keyword evidence="6" id="KW-0547">Nucleotide-binding</keyword>
<dbReference type="SMART" id="SM00388">
    <property type="entry name" value="HisKA"/>
    <property type="match status" value="1"/>
</dbReference>
<evidence type="ECO:0000256" key="10">
    <source>
        <dbReference type="ARBA" id="ARBA00023136"/>
    </source>
</evidence>
<organism evidence="14 15">
    <name type="scientific">Oceanobacillus halophilus</name>
    <dbReference type="NCBI Taxonomy" id="930130"/>
    <lineage>
        <taxon>Bacteria</taxon>
        <taxon>Bacillati</taxon>
        <taxon>Bacillota</taxon>
        <taxon>Bacilli</taxon>
        <taxon>Bacillales</taxon>
        <taxon>Bacillaceae</taxon>
        <taxon>Oceanobacillus</taxon>
    </lineage>
</organism>
<dbReference type="Proteomes" id="UP000269301">
    <property type="component" value="Unassembled WGS sequence"/>
</dbReference>
<dbReference type="InterPro" id="IPR050351">
    <property type="entry name" value="BphY/WalK/GraS-like"/>
</dbReference>
<dbReference type="GO" id="GO:0000155">
    <property type="term" value="F:phosphorelay sensor kinase activity"/>
    <property type="evidence" value="ECO:0007669"/>
    <property type="project" value="InterPro"/>
</dbReference>
<evidence type="ECO:0000256" key="2">
    <source>
        <dbReference type="ARBA" id="ARBA00004651"/>
    </source>
</evidence>
<dbReference type="EMBL" id="RBZP01000021">
    <property type="protein sequence ID" value="RKQ29934.1"/>
    <property type="molecule type" value="Genomic_DNA"/>
</dbReference>
<dbReference type="Pfam" id="PF00512">
    <property type="entry name" value="HisKA"/>
    <property type="match status" value="1"/>
</dbReference>
<dbReference type="AlphaFoldDB" id="A0A494ZUF7"/>
<dbReference type="GO" id="GO:0004721">
    <property type="term" value="F:phosphoprotein phosphatase activity"/>
    <property type="evidence" value="ECO:0007669"/>
    <property type="project" value="TreeGrafter"/>
</dbReference>
<dbReference type="InterPro" id="IPR003594">
    <property type="entry name" value="HATPase_dom"/>
</dbReference>
<keyword evidence="11" id="KW-0812">Transmembrane</keyword>
<dbReference type="CDD" id="cd00075">
    <property type="entry name" value="HATPase"/>
    <property type="match status" value="1"/>
</dbReference>
<dbReference type="NCBIfam" id="NF046044">
    <property type="entry name" value="PnpS"/>
    <property type="match status" value="1"/>
</dbReference>
<comment type="catalytic activity">
    <reaction evidence="1">
        <text>ATP + protein L-histidine = ADP + protein N-phospho-L-histidine.</text>
        <dbReference type="EC" id="2.7.13.3"/>
    </reaction>
</comment>
<keyword evidence="15" id="KW-1185">Reference proteome</keyword>
<evidence type="ECO:0000259" key="13">
    <source>
        <dbReference type="PROSITE" id="PS50112"/>
    </source>
</evidence>
<dbReference type="Gene3D" id="6.10.340.10">
    <property type="match status" value="1"/>
</dbReference>
<dbReference type="InterPro" id="IPR035965">
    <property type="entry name" value="PAS-like_dom_sf"/>
</dbReference>
<dbReference type="InterPro" id="IPR003661">
    <property type="entry name" value="HisK_dim/P_dom"/>
</dbReference>
<evidence type="ECO:0000313" key="15">
    <source>
        <dbReference type="Proteomes" id="UP000269301"/>
    </source>
</evidence>
<evidence type="ECO:0000313" key="14">
    <source>
        <dbReference type="EMBL" id="RKQ29934.1"/>
    </source>
</evidence>
<reference evidence="14 15" key="1">
    <citation type="journal article" date="2016" name="Int. J. Syst. Evol. Microbiol.">
        <title>Oceanobacillus halophilus sp. nov., a novel moderately halophilic bacterium from a hypersaline lake.</title>
        <authorList>
            <person name="Amoozegar M.A."/>
            <person name="Bagheri M."/>
            <person name="Makhdoumi A."/>
            <person name="Nikou M.M."/>
            <person name="Fazeli S.A.S."/>
            <person name="Schumann P."/>
            <person name="Sproer C."/>
            <person name="Sanchez-Porro C."/>
            <person name="Ventosa A."/>
        </authorList>
    </citation>
    <scope>NUCLEOTIDE SEQUENCE [LARGE SCALE GENOMIC DNA]</scope>
    <source>
        <strain evidence="14 15">DSM 23996</strain>
    </source>
</reference>
<feature type="domain" description="Histidine kinase" evidence="12">
    <location>
        <begin position="239"/>
        <end position="455"/>
    </location>
</feature>
<accession>A0A494ZUF7</accession>
<dbReference type="SUPFAM" id="SSF55785">
    <property type="entry name" value="PYP-like sensor domain (PAS domain)"/>
    <property type="match status" value="1"/>
</dbReference>
<proteinExistence type="predicted"/>
<gene>
    <name evidence="14" type="ORF">D8M06_16990</name>
</gene>
<sequence>MKDLFKKPLITYVLLFFVITVLTGLILVPFIEQLSILIAILLINYIILLVFFQYIYTNYIKPLSKATKTLSKINKGNYRARFHHSSNNIVGELSYKINALARSLSEYSIHEKTQRDQLATIIDNTDNGIVLIDEKGYIHLVNNKFLSMYGSTPKDYTGYLYYDVLDHEVFHNTIQNAFLYEKNVKNEFSHYIGIDKYYFEIVGVPIFNEKKRLKGAVLVIHDITELKKLELMRKDFVANVSHELRTPITSIRGFAETLMDNGLKDKDAANEFIKIIYNESDRMQVLIEELLTLSRMEQENFQLVLHKIDAGELIEQIIPTFRMKAQERKLTFSSSIENNLQFKADKDMFKQIIINLLDNAMNYTSELGEVNLAVTSTEEYIHIKVSDTGIGIEQKALPRIFERFYRVDKARSRHTGGTGLGLAIVKHIVDVHDGKIEIDSEVNKGTNVHVYLPKK</sequence>
<dbReference type="SUPFAM" id="SSF55874">
    <property type="entry name" value="ATPase domain of HSP90 chaperone/DNA topoisomerase II/histidine kinase"/>
    <property type="match status" value="1"/>
</dbReference>
<evidence type="ECO:0000256" key="11">
    <source>
        <dbReference type="SAM" id="Phobius"/>
    </source>
</evidence>
<evidence type="ECO:0000256" key="4">
    <source>
        <dbReference type="ARBA" id="ARBA00022553"/>
    </source>
</evidence>
<keyword evidence="11" id="KW-1133">Transmembrane helix</keyword>
<protein>
    <recommendedName>
        <fullName evidence="3">histidine kinase</fullName>
        <ecNumber evidence="3">2.7.13.3</ecNumber>
    </recommendedName>
</protein>
<dbReference type="Pfam" id="PF13426">
    <property type="entry name" value="PAS_9"/>
    <property type="match status" value="1"/>
</dbReference>
<dbReference type="FunFam" id="1.10.287.130:FF:000001">
    <property type="entry name" value="Two-component sensor histidine kinase"/>
    <property type="match status" value="1"/>
</dbReference>
<evidence type="ECO:0000256" key="3">
    <source>
        <dbReference type="ARBA" id="ARBA00012438"/>
    </source>
</evidence>